<dbReference type="InterPro" id="IPR020843">
    <property type="entry name" value="ER"/>
</dbReference>
<dbReference type="SUPFAM" id="SSF50129">
    <property type="entry name" value="GroES-like"/>
    <property type="match status" value="1"/>
</dbReference>
<dbReference type="PANTHER" id="PTHR45033">
    <property type="match status" value="1"/>
</dbReference>
<comment type="caution">
    <text evidence="2">The sequence shown here is derived from an EMBL/GenBank/DDBJ whole genome shotgun (WGS) entry which is preliminary data.</text>
</comment>
<dbReference type="SUPFAM" id="SSF51735">
    <property type="entry name" value="NAD(P)-binding Rossmann-fold domains"/>
    <property type="match status" value="1"/>
</dbReference>
<dbReference type="InterPro" id="IPR013149">
    <property type="entry name" value="ADH-like_C"/>
</dbReference>
<dbReference type="InterPro" id="IPR052711">
    <property type="entry name" value="Zinc_ADH-like"/>
</dbReference>
<dbReference type="InterPro" id="IPR011032">
    <property type="entry name" value="GroES-like_sf"/>
</dbReference>
<accession>A0AAW0D3U1</accession>
<dbReference type="CDD" id="cd08276">
    <property type="entry name" value="MDR7"/>
    <property type="match status" value="1"/>
</dbReference>
<gene>
    <name evidence="2" type="ORF">VNI00_007706</name>
</gene>
<sequence>MPLPTSTRELYYPKMGSYTYLEFRESPLPSELKSSDVLVKIHAVSLQYRELMISSGTYPVPIVDNLVPGSDMAGEVLAVGDGVTEWKVGDRVCANFAPLHLYGDLTPAMRSSVWGCEVDGVLTQYKVFSKSALVAIPEHLSYEEASTLPCAALTAYNALHGPIPVKGGDTVLVQGTGGVSFFALQFAVAIGATVILTSSSDEKLEIGKKYGAKHTINYKKTPDWEKEVMNITGGVGVDHVVEVGGPGTFPKSLEATRFGGWVHVIGVLDLQNDASATSSVVFSAILKGLYIRGIQVGSIALFNQMNRLLVSRPEATRPLVDKVFSFEDSIKAFEHLESQAHVGKVVIKVA</sequence>
<dbReference type="AlphaFoldDB" id="A0AAW0D3U1"/>
<dbReference type="Gene3D" id="3.90.180.10">
    <property type="entry name" value="Medium-chain alcohol dehydrogenases, catalytic domain"/>
    <property type="match status" value="1"/>
</dbReference>
<protein>
    <recommendedName>
        <fullName evidence="1">Enoyl reductase (ER) domain-containing protein</fullName>
    </recommendedName>
</protein>
<reference evidence="2 3" key="1">
    <citation type="submission" date="2024-01" db="EMBL/GenBank/DDBJ databases">
        <title>A draft genome for a cacao thread blight-causing isolate of Paramarasmius palmivorus.</title>
        <authorList>
            <person name="Baruah I.K."/>
            <person name="Bukari Y."/>
            <person name="Amoako-Attah I."/>
            <person name="Meinhardt L.W."/>
            <person name="Bailey B.A."/>
            <person name="Cohen S.P."/>
        </authorList>
    </citation>
    <scope>NUCLEOTIDE SEQUENCE [LARGE SCALE GENOMIC DNA]</scope>
    <source>
        <strain evidence="2 3">GH-12</strain>
    </source>
</reference>
<dbReference type="GO" id="GO:0016491">
    <property type="term" value="F:oxidoreductase activity"/>
    <property type="evidence" value="ECO:0007669"/>
    <property type="project" value="InterPro"/>
</dbReference>
<dbReference type="InterPro" id="IPR013154">
    <property type="entry name" value="ADH-like_N"/>
</dbReference>
<evidence type="ECO:0000259" key="1">
    <source>
        <dbReference type="SMART" id="SM00829"/>
    </source>
</evidence>
<evidence type="ECO:0000313" key="2">
    <source>
        <dbReference type="EMBL" id="KAK7045453.1"/>
    </source>
</evidence>
<organism evidence="2 3">
    <name type="scientific">Paramarasmius palmivorus</name>
    <dbReference type="NCBI Taxonomy" id="297713"/>
    <lineage>
        <taxon>Eukaryota</taxon>
        <taxon>Fungi</taxon>
        <taxon>Dikarya</taxon>
        <taxon>Basidiomycota</taxon>
        <taxon>Agaricomycotina</taxon>
        <taxon>Agaricomycetes</taxon>
        <taxon>Agaricomycetidae</taxon>
        <taxon>Agaricales</taxon>
        <taxon>Marasmiineae</taxon>
        <taxon>Marasmiaceae</taxon>
        <taxon>Paramarasmius</taxon>
    </lineage>
</organism>
<dbReference type="Proteomes" id="UP001383192">
    <property type="component" value="Unassembled WGS sequence"/>
</dbReference>
<name>A0AAW0D3U1_9AGAR</name>
<dbReference type="Gene3D" id="3.40.50.720">
    <property type="entry name" value="NAD(P)-binding Rossmann-like Domain"/>
    <property type="match status" value="1"/>
</dbReference>
<dbReference type="Pfam" id="PF08240">
    <property type="entry name" value="ADH_N"/>
    <property type="match status" value="1"/>
</dbReference>
<feature type="domain" description="Enoyl reductase (ER)" evidence="1">
    <location>
        <begin position="16"/>
        <end position="347"/>
    </location>
</feature>
<proteinExistence type="predicted"/>
<evidence type="ECO:0000313" key="3">
    <source>
        <dbReference type="Proteomes" id="UP001383192"/>
    </source>
</evidence>
<dbReference type="SMART" id="SM00829">
    <property type="entry name" value="PKS_ER"/>
    <property type="match status" value="1"/>
</dbReference>
<dbReference type="PANTHER" id="PTHR45033:SF2">
    <property type="entry name" value="ZINC-TYPE ALCOHOL DEHYDROGENASE-LIKE PROTEIN C1773.06C"/>
    <property type="match status" value="1"/>
</dbReference>
<keyword evidence="3" id="KW-1185">Reference proteome</keyword>
<dbReference type="InterPro" id="IPR036291">
    <property type="entry name" value="NAD(P)-bd_dom_sf"/>
</dbReference>
<dbReference type="EMBL" id="JAYKXP010000025">
    <property type="protein sequence ID" value="KAK7045453.1"/>
    <property type="molecule type" value="Genomic_DNA"/>
</dbReference>
<dbReference type="Pfam" id="PF00107">
    <property type="entry name" value="ADH_zinc_N"/>
    <property type="match status" value="1"/>
</dbReference>